<sequence length="156" mass="17329">MKKLAVFALCTLMILSLAACGSKSEAKELDLDAFAKQVIDAVEYDDDMVQLNEQIASEYYGLSFDGLEQWVAYGSGTAATTNELMLMRLKDDAAVSAAKEAVQKRIDDQTSNYEGYRPDELFRLENAVIEVRGSYLLFSISPDNDTVTKLFEDALK</sequence>
<dbReference type="RefSeq" id="WP_262400181.1">
    <property type="nucleotide sequence ID" value="NZ_JACRTB010000014.1"/>
</dbReference>
<dbReference type="Pfam" id="PF14270">
    <property type="entry name" value="DUF4358"/>
    <property type="match status" value="1"/>
</dbReference>
<organism evidence="2 3">
    <name type="scientific">Yanshouia hominis</name>
    <dbReference type="NCBI Taxonomy" id="2763673"/>
    <lineage>
        <taxon>Bacteria</taxon>
        <taxon>Bacillati</taxon>
        <taxon>Bacillota</taxon>
        <taxon>Clostridia</taxon>
        <taxon>Eubacteriales</taxon>
        <taxon>Oscillospiraceae</taxon>
        <taxon>Yanshouia</taxon>
    </lineage>
</organism>
<evidence type="ECO:0000313" key="3">
    <source>
        <dbReference type="Proteomes" id="UP000658131"/>
    </source>
</evidence>
<reference evidence="2 3" key="1">
    <citation type="submission" date="2020-08" db="EMBL/GenBank/DDBJ databases">
        <title>Genome public.</title>
        <authorList>
            <person name="Liu C."/>
            <person name="Sun Q."/>
        </authorList>
    </citation>
    <scope>NUCLEOTIDE SEQUENCE [LARGE SCALE GENOMIC DNA]</scope>
    <source>
        <strain evidence="2 3">BX1</strain>
    </source>
</reference>
<dbReference type="EMBL" id="JACRTB010000014">
    <property type="protein sequence ID" value="MBC8576676.1"/>
    <property type="molecule type" value="Genomic_DNA"/>
</dbReference>
<accession>A0ABR7NJT8</accession>
<gene>
    <name evidence="2" type="ORF">H8717_09705</name>
</gene>
<evidence type="ECO:0000313" key="2">
    <source>
        <dbReference type="EMBL" id="MBC8576676.1"/>
    </source>
</evidence>
<name>A0ABR7NJT8_9FIRM</name>
<dbReference type="InterPro" id="IPR025648">
    <property type="entry name" value="DUF4358"/>
</dbReference>
<keyword evidence="1" id="KW-0732">Signal</keyword>
<feature type="chain" id="PRO_5045086446" evidence="1">
    <location>
        <begin position="19"/>
        <end position="156"/>
    </location>
</feature>
<evidence type="ECO:0000256" key="1">
    <source>
        <dbReference type="SAM" id="SignalP"/>
    </source>
</evidence>
<comment type="caution">
    <text evidence="2">The sequence shown here is derived from an EMBL/GenBank/DDBJ whole genome shotgun (WGS) entry which is preliminary data.</text>
</comment>
<protein>
    <submittedName>
        <fullName evidence="2">DUF4358 domain-containing protein</fullName>
    </submittedName>
</protein>
<dbReference type="Proteomes" id="UP000658131">
    <property type="component" value="Unassembled WGS sequence"/>
</dbReference>
<feature type="signal peptide" evidence="1">
    <location>
        <begin position="1"/>
        <end position="18"/>
    </location>
</feature>
<proteinExistence type="predicted"/>
<keyword evidence="3" id="KW-1185">Reference proteome</keyword>
<dbReference type="PROSITE" id="PS51257">
    <property type="entry name" value="PROKAR_LIPOPROTEIN"/>
    <property type="match status" value="1"/>
</dbReference>